<feature type="domain" description="HTH araC/xylS-type" evidence="4">
    <location>
        <begin position="187"/>
        <end position="285"/>
    </location>
</feature>
<keyword evidence="6" id="KW-1185">Reference proteome</keyword>
<dbReference type="InterPro" id="IPR014710">
    <property type="entry name" value="RmlC-like_jellyroll"/>
</dbReference>
<dbReference type="Gene3D" id="1.10.10.60">
    <property type="entry name" value="Homeodomain-like"/>
    <property type="match status" value="2"/>
</dbReference>
<dbReference type="InterPro" id="IPR003313">
    <property type="entry name" value="AraC-bd"/>
</dbReference>
<keyword evidence="2" id="KW-0238">DNA-binding</keyword>
<dbReference type="GO" id="GO:0003700">
    <property type="term" value="F:DNA-binding transcription factor activity"/>
    <property type="evidence" value="ECO:0007669"/>
    <property type="project" value="InterPro"/>
</dbReference>
<keyword evidence="3" id="KW-0804">Transcription</keyword>
<reference evidence="5 6" key="1">
    <citation type="submission" date="2020-01" db="EMBL/GenBank/DDBJ databases">
        <title>Paenibacillus sp. nov., isolated from tomato rhizosphere.</title>
        <authorList>
            <person name="Weon H.-Y."/>
            <person name="Lee S.A."/>
        </authorList>
    </citation>
    <scope>NUCLEOTIDE SEQUENCE [LARGE SCALE GENOMIC DNA]</scope>
    <source>
        <strain evidence="5 6">12200R-189</strain>
    </source>
</reference>
<dbReference type="SUPFAM" id="SSF46689">
    <property type="entry name" value="Homeodomain-like"/>
    <property type="match status" value="2"/>
</dbReference>
<dbReference type="InterPro" id="IPR037923">
    <property type="entry name" value="HTH-like"/>
</dbReference>
<dbReference type="KEGG" id="plyc:GXP70_09695"/>
<dbReference type="Gene3D" id="2.60.120.10">
    <property type="entry name" value="Jelly Rolls"/>
    <property type="match status" value="1"/>
</dbReference>
<dbReference type="Pfam" id="PF12833">
    <property type="entry name" value="HTH_18"/>
    <property type="match status" value="1"/>
</dbReference>
<evidence type="ECO:0000256" key="3">
    <source>
        <dbReference type="ARBA" id="ARBA00023163"/>
    </source>
</evidence>
<dbReference type="EMBL" id="CP048209">
    <property type="protein sequence ID" value="QHT60186.1"/>
    <property type="molecule type" value="Genomic_DNA"/>
</dbReference>
<dbReference type="PRINTS" id="PR00032">
    <property type="entry name" value="HTHARAC"/>
</dbReference>
<sequence>MNPMRKQFASDGALPISLELNSTKNPQAELPDHLHDWHEIIYVHGGAGTLFINHTFYEMRTGDLYLIPGNTIHKTLPHPDAPPTTSVVFFSGPFVQASAAGIGSFSFLQCFDTARANRSYKLELLPEERQRLEQLFAGMQEELDAREPGFMQAILLLLQTMLLHTNRKLNPGNRKQPHDGSRPVWLQNALNEIDAHLLHHLKLTTLAAHASVSPSYFSRLFKQHTGLGVTEYIVAKRIMHAKELLAGTDGTVAEIAASCGFESLPHFYRMFKKVAGNTPAHYKRSQ</sequence>
<dbReference type="InterPro" id="IPR018060">
    <property type="entry name" value="HTH_AraC"/>
</dbReference>
<dbReference type="AlphaFoldDB" id="A0A6C0FSR1"/>
<dbReference type="PROSITE" id="PS00041">
    <property type="entry name" value="HTH_ARAC_FAMILY_1"/>
    <property type="match status" value="1"/>
</dbReference>
<evidence type="ECO:0000259" key="4">
    <source>
        <dbReference type="PROSITE" id="PS01124"/>
    </source>
</evidence>
<dbReference type="SMART" id="SM00342">
    <property type="entry name" value="HTH_ARAC"/>
    <property type="match status" value="1"/>
</dbReference>
<evidence type="ECO:0000256" key="1">
    <source>
        <dbReference type="ARBA" id="ARBA00023015"/>
    </source>
</evidence>
<evidence type="ECO:0000256" key="2">
    <source>
        <dbReference type="ARBA" id="ARBA00023125"/>
    </source>
</evidence>
<dbReference type="Pfam" id="PF02311">
    <property type="entry name" value="AraC_binding"/>
    <property type="match status" value="1"/>
</dbReference>
<organism evidence="5 6">
    <name type="scientific">Paenibacillus lycopersici</name>
    <dbReference type="NCBI Taxonomy" id="2704462"/>
    <lineage>
        <taxon>Bacteria</taxon>
        <taxon>Bacillati</taxon>
        <taxon>Bacillota</taxon>
        <taxon>Bacilli</taxon>
        <taxon>Bacillales</taxon>
        <taxon>Paenibacillaceae</taxon>
        <taxon>Paenibacillus</taxon>
    </lineage>
</organism>
<dbReference type="PANTHER" id="PTHR43280:SF2">
    <property type="entry name" value="HTH-TYPE TRANSCRIPTIONAL REGULATOR EXSA"/>
    <property type="match status" value="1"/>
</dbReference>
<accession>A0A6C0FSR1</accession>
<dbReference type="InterPro" id="IPR018062">
    <property type="entry name" value="HTH_AraC-typ_CS"/>
</dbReference>
<dbReference type="GO" id="GO:0043565">
    <property type="term" value="F:sequence-specific DNA binding"/>
    <property type="evidence" value="ECO:0007669"/>
    <property type="project" value="InterPro"/>
</dbReference>
<proteinExistence type="predicted"/>
<dbReference type="Proteomes" id="UP000476064">
    <property type="component" value="Chromosome"/>
</dbReference>
<dbReference type="SUPFAM" id="SSF51215">
    <property type="entry name" value="Regulatory protein AraC"/>
    <property type="match status" value="1"/>
</dbReference>
<dbReference type="PROSITE" id="PS01124">
    <property type="entry name" value="HTH_ARAC_FAMILY_2"/>
    <property type="match status" value="1"/>
</dbReference>
<dbReference type="InterPro" id="IPR020449">
    <property type="entry name" value="Tscrpt_reg_AraC-type_HTH"/>
</dbReference>
<dbReference type="InterPro" id="IPR009057">
    <property type="entry name" value="Homeodomain-like_sf"/>
</dbReference>
<evidence type="ECO:0000313" key="5">
    <source>
        <dbReference type="EMBL" id="QHT60186.1"/>
    </source>
</evidence>
<keyword evidence="1" id="KW-0805">Transcription regulation</keyword>
<dbReference type="PANTHER" id="PTHR43280">
    <property type="entry name" value="ARAC-FAMILY TRANSCRIPTIONAL REGULATOR"/>
    <property type="match status" value="1"/>
</dbReference>
<name>A0A6C0FSR1_9BACL</name>
<evidence type="ECO:0000313" key="6">
    <source>
        <dbReference type="Proteomes" id="UP000476064"/>
    </source>
</evidence>
<gene>
    <name evidence="5" type="ORF">GXP70_09695</name>
</gene>
<protein>
    <submittedName>
        <fullName evidence="5">AraC family transcriptional regulator</fullName>
    </submittedName>
</protein>